<reference evidence="13" key="1">
    <citation type="submission" date="2022-03" db="EMBL/GenBank/DDBJ databases">
        <authorList>
            <person name="Martin C."/>
        </authorList>
    </citation>
    <scope>NUCLEOTIDE SEQUENCE</scope>
</reference>
<comment type="catalytic activity">
    <reaction evidence="8">
        <text>L-threonyl-[protein] + ATP = O-phospho-L-threonyl-[protein] + ADP + H(+)</text>
        <dbReference type="Rhea" id="RHEA:46608"/>
        <dbReference type="Rhea" id="RHEA-COMP:11060"/>
        <dbReference type="Rhea" id="RHEA-COMP:11605"/>
        <dbReference type="ChEBI" id="CHEBI:15378"/>
        <dbReference type="ChEBI" id="CHEBI:30013"/>
        <dbReference type="ChEBI" id="CHEBI:30616"/>
        <dbReference type="ChEBI" id="CHEBI:61977"/>
        <dbReference type="ChEBI" id="CHEBI:456216"/>
        <dbReference type="EC" id="2.7.11.1"/>
    </reaction>
</comment>
<dbReference type="GO" id="GO:0005524">
    <property type="term" value="F:ATP binding"/>
    <property type="evidence" value="ECO:0007669"/>
    <property type="project" value="UniProtKB-UniRule"/>
</dbReference>
<comment type="caution">
    <text evidence="13">The sequence shown here is derived from an EMBL/GenBank/DDBJ whole genome shotgun (WGS) entry which is preliminary data.</text>
</comment>
<feature type="region of interest" description="Disordered" evidence="11">
    <location>
        <begin position="120"/>
        <end position="204"/>
    </location>
</feature>
<feature type="binding site" evidence="10">
    <location>
        <position position="311"/>
    </location>
    <ligand>
        <name>ATP</name>
        <dbReference type="ChEBI" id="CHEBI:30616"/>
    </ligand>
</feature>
<dbReference type="GO" id="GO:0005886">
    <property type="term" value="C:plasma membrane"/>
    <property type="evidence" value="ECO:0007669"/>
    <property type="project" value="TreeGrafter"/>
</dbReference>
<dbReference type="Gene3D" id="1.10.533.10">
    <property type="entry name" value="Death Domain, Fas"/>
    <property type="match status" value="1"/>
</dbReference>
<feature type="compositionally biased region" description="Polar residues" evidence="11">
    <location>
        <begin position="181"/>
        <end position="195"/>
    </location>
</feature>
<evidence type="ECO:0000313" key="13">
    <source>
        <dbReference type="EMBL" id="CAH1783278.1"/>
    </source>
</evidence>
<dbReference type="Proteomes" id="UP000749559">
    <property type="component" value="Unassembled WGS sequence"/>
</dbReference>
<dbReference type="SMART" id="SM00220">
    <property type="entry name" value="S_TKc"/>
    <property type="match status" value="1"/>
</dbReference>
<keyword evidence="4" id="KW-0808">Transferase</keyword>
<evidence type="ECO:0000256" key="10">
    <source>
        <dbReference type="PROSITE-ProRule" id="PRU10141"/>
    </source>
</evidence>
<keyword evidence="5 10" id="KW-0547">Nucleotide-binding</keyword>
<proteinExistence type="inferred from homology"/>
<evidence type="ECO:0000256" key="5">
    <source>
        <dbReference type="ARBA" id="ARBA00022741"/>
    </source>
</evidence>
<evidence type="ECO:0000256" key="11">
    <source>
        <dbReference type="SAM" id="MobiDB-lite"/>
    </source>
</evidence>
<name>A0A8S4NQW1_OWEFU</name>
<evidence type="ECO:0000256" key="7">
    <source>
        <dbReference type="ARBA" id="ARBA00022840"/>
    </source>
</evidence>
<organism evidence="13 14">
    <name type="scientific">Owenia fusiformis</name>
    <name type="common">Polychaete worm</name>
    <dbReference type="NCBI Taxonomy" id="6347"/>
    <lineage>
        <taxon>Eukaryota</taxon>
        <taxon>Metazoa</taxon>
        <taxon>Spiralia</taxon>
        <taxon>Lophotrochozoa</taxon>
        <taxon>Annelida</taxon>
        <taxon>Polychaeta</taxon>
        <taxon>Sedentaria</taxon>
        <taxon>Canalipalpata</taxon>
        <taxon>Sabellida</taxon>
        <taxon>Oweniida</taxon>
        <taxon>Oweniidae</taxon>
        <taxon>Owenia</taxon>
    </lineage>
</organism>
<feature type="domain" description="Protein kinase" evidence="12">
    <location>
        <begin position="283"/>
        <end position="554"/>
    </location>
</feature>
<dbReference type="OrthoDB" id="4062651at2759"/>
<evidence type="ECO:0000313" key="14">
    <source>
        <dbReference type="Proteomes" id="UP000749559"/>
    </source>
</evidence>
<keyword evidence="6" id="KW-0418">Kinase</keyword>
<keyword evidence="3" id="KW-0723">Serine/threonine-protein kinase</keyword>
<dbReference type="EMBL" id="CAIIXF020000005">
    <property type="protein sequence ID" value="CAH1783278.1"/>
    <property type="molecule type" value="Genomic_DNA"/>
</dbReference>
<dbReference type="SUPFAM" id="SSF56112">
    <property type="entry name" value="Protein kinase-like (PK-like)"/>
    <property type="match status" value="1"/>
</dbReference>
<dbReference type="Gene3D" id="1.10.510.10">
    <property type="entry name" value="Transferase(Phosphotransferase) domain 1"/>
    <property type="match status" value="1"/>
</dbReference>
<dbReference type="FunFam" id="1.10.510.10:FF:000754">
    <property type="entry name" value="Interleukin-1 receptor-associated kinase"/>
    <property type="match status" value="1"/>
</dbReference>
<gene>
    <name evidence="13" type="ORF">OFUS_LOCUS9631</name>
</gene>
<dbReference type="InterPro" id="IPR011009">
    <property type="entry name" value="Kinase-like_dom_sf"/>
</dbReference>
<dbReference type="InterPro" id="IPR017441">
    <property type="entry name" value="Protein_kinase_ATP_BS"/>
</dbReference>
<protein>
    <recommendedName>
        <fullName evidence="2">non-specific serine/threonine protein kinase</fullName>
        <ecNumber evidence="2">2.7.11.1</ecNumber>
    </recommendedName>
</protein>
<accession>A0A8S4NQW1</accession>
<comment type="similarity">
    <text evidence="1">Belongs to the protein kinase superfamily. TKL Ser/Thr protein kinase family. Pelle subfamily.</text>
</comment>
<dbReference type="GO" id="GO:0004674">
    <property type="term" value="F:protein serine/threonine kinase activity"/>
    <property type="evidence" value="ECO:0007669"/>
    <property type="project" value="UniProtKB-KW"/>
</dbReference>
<dbReference type="PROSITE" id="PS00107">
    <property type="entry name" value="PROTEIN_KINASE_ATP"/>
    <property type="match status" value="1"/>
</dbReference>
<feature type="compositionally biased region" description="Polar residues" evidence="11">
    <location>
        <begin position="144"/>
        <end position="165"/>
    </location>
</feature>
<comment type="catalytic activity">
    <reaction evidence="9">
        <text>L-seryl-[protein] + ATP = O-phospho-L-seryl-[protein] + ADP + H(+)</text>
        <dbReference type="Rhea" id="RHEA:17989"/>
        <dbReference type="Rhea" id="RHEA-COMP:9863"/>
        <dbReference type="Rhea" id="RHEA-COMP:11604"/>
        <dbReference type="ChEBI" id="CHEBI:15378"/>
        <dbReference type="ChEBI" id="CHEBI:29999"/>
        <dbReference type="ChEBI" id="CHEBI:30616"/>
        <dbReference type="ChEBI" id="CHEBI:83421"/>
        <dbReference type="ChEBI" id="CHEBI:456216"/>
        <dbReference type="EC" id="2.7.11.1"/>
    </reaction>
</comment>
<dbReference type="InterPro" id="IPR000719">
    <property type="entry name" value="Prot_kinase_dom"/>
</dbReference>
<dbReference type="Gene3D" id="3.30.200.20">
    <property type="entry name" value="Phosphorylase Kinase, domain 1"/>
    <property type="match status" value="1"/>
</dbReference>
<dbReference type="Pfam" id="PF00069">
    <property type="entry name" value="Pkinase"/>
    <property type="match status" value="1"/>
</dbReference>
<dbReference type="EC" id="2.7.11.1" evidence="2"/>
<dbReference type="InterPro" id="IPR011029">
    <property type="entry name" value="DEATH-like_dom_sf"/>
</dbReference>
<keyword evidence="7 10" id="KW-0067">ATP-binding</keyword>
<keyword evidence="14" id="KW-1185">Reference proteome</keyword>
<evidence type="ECO:0000256" key="4">
    <source>
        <dbReference type="ARBA" id="ARBA00022679"/>
    </source>
</evidence>
<evidence type="ECO:0000256" key="3">
    <source>
        <dbReference type="ARBA" id="ARBA00022527"/>
    </source>
</evidence>
<evidence type="ECO:0000259" key="12">
    <source>
        <dbReference type="PROSITE" id="PS50011"/>
    </source>
</evidence>
<evidence type="ECO:0000256" key="2">
    <source>
        <dbReference type="ARBA" id="ARBA00012513"/>
    </source>
</evidence>
<dbReference type="PROSITE" id="PS50011">
    <property type="entry name" value="PROTEIN_KINASE_DOM"/>
    <property type="match status" value="1"/>
</dbReference>
<evidence type="ECO:0000256" key="8">
    <source>
        <dbReference type="ARBA" id="ARBA00047899"/>
    </source>
</evidence>
<evidence type="ECO:0000256" key="9">
    <source>
        <dbReference type="ARBA" id="ARBA00048679"/>
    </source>
</evidence>
<dbReference type="AlphaFoldDB" id="A0A8S4NQW1"/>
<evidence type="ECO:0000256" key="1">
    <source>
        <dbReference type="ARBA" id="ARBA00008718"/>
    </source>
</evidence>
<dbReference type="PANTHER" id="PTHR27001:SF931">
    <property type="entry name" value="OS11G0664100 PROTEIN"/>
    <property type="match status" value="1"/>
</dbReference>
<dbReference type="PANTHER" id="PTHR27001">
    <property type="entry name" value="OS01G0253100 PROTEIN"/>
    <property type="match status" value="1"/>
</dbReference>
<dbReference type="SUPFAM" id="SSF47986">
    <property type="entry name" value="DEATH domain"/>
    <property type="match status" value="1"/>
</dbReference>
<evidence type="ECO:0000256" key="6">
    <source>
        <dbReference type="ARBA" id="ARBA00022777"/>
    </source>
</evidence>
<sequence length="572" mass="64264">MMRRGAINYTLETRLNKLDFKNISKLCRMLDIGHKWKEFVCVVRSPYDPDTPRYTMEHVGMFEFEGNKPGRSPTQCIIEDLNTVNVTLKNLKSWLLEIKHFQAVQWLVRDVLKEPFDQESLEQPSWGSSGGPHVRLHPGPAETPVQQERYQAASNEPSQTDSSIIRSMVPPTPPHTEEVLYSSQSEQQSHPTTSASTDTIQSNSISSSSISTFSLLHEVPPDGSDNNMVGNHESKLSHFPVAMETSGNFPVEQDESTVPGSRRNFSYEKLQIMTNDFNDLPLEQKGNLIGRGGFGSVYLGRREGLEDLAVKRLTEDKAAVEKLYKTELEILLRCTHENILTLRGYSEDGPQFCLVYQYMVNGSLEDRLACKNCTPPLSLDTRVGIVTGTARGLDYLHGVQRSVHRDVKSANILLDENFQAKVGDFGFARQGPVDGKTSLKTEMVIGTNVYMAPEAWDFKISEKLDSYAFGVILLEILTGLPAFDSNREESGLPSHVEDVSDNDTTQFKEMLDPKIPEWPDEVVDLYFNISQACLQLNKRKRATINKVLLDLEKLAHNVPSLPMDGTMKQSMV</sequence>